<gene>
    <name evidence="5" type="primary">rpl21e</name>
    <name evidence="6" type="ORF">IC006_1744</name>
    <name evidence="7" type="ORF">IC007_1722</name>
</gene>
<dbReference type="InterPro" id="IPR022856">
    <property type="entry name" value="Ribosomal_eL21_arc"/>
</dbReference>
<dbReference type="GO" id="GO:0005840">
    <property type="term" value="C:ribosome"/>
    <property type="evidence" value="ECO:0007669"/>
    <property type="project" value="UniProtKB-KW"/>
</dbReference>
<dbReference type="EMBL" id="AP018930">
    <property type="protein sequence ID" value="BBG27190.1"/>
    <property type="molecule type" value="Genomic_DNA"/>
</dbReference>
<dbReference type="SUPFAM" id="SSF50104">
    <property type="entry name" value="Translation proteins SH3-like domain"/>
    <property type="match status" value="1"/>
</dbReference>
<dbReference type="Pfam" id="PF01157">
    <property type="entry name" value="Ribosomal_L21e"/>
    <property type="match status" value="1"/>
</dbReference>
<evidence type="ECO:0000256" key="3">
    <source>
        <dbReference type="ARBA" id="ARBA00023274"/>
    </source>
</evidence>
<dbReference type="GeneID" id="41718058"/>
<proteinExistence type="inferred from homology"/>
<dbReference type="InterPro" id="IPR036948">
    <property type="entry name" value="Ribosomal_eL21_sf"/>
</dbReference>
<dbReference type="InterPro" id="IPR008991">
    <property type="entry name" value="Translation_prot_SH3-like_sf"/>
</dbReference>
<dbReference type="GO" id="GO:0003735">
    <property type="term" value="F:structural constituent of ribosome"/>
    <property type="evidence" value="ECO:0007669"/>
    <property type="project" value="InterPro"/>
</dbReference>
<dbReference type="Proteomes" id="UP000322983">
    <property type="component" value="Chromosome"/>
</dbReference>
<evidence type="ECO:0000313" key="9">
    <source>
        <dbReference type="Proteomes" id="UP000325030"/>
    </source>
</evidence>
<accession>A0A510DW27</accession>
<evidence type="ECO:0000256" key="2">
    <source>
        <dbReference type="ARBA" id="ARBA00022980"/>
    </source>
</evidence>
<dbReference type="FunFam" id="2.30.30.70:FF:000001">
    <property type="entry name" value="60S ribosomal protein L21"/>
    <property type="match status" value="1"/>
</dbReference>
<sequence>MVKHSKGYRTRTRKLLKKNIKEKGSIPPLSKIMKKYTEGEYVSIKINPSFHYGMPHRRYHGKVGVIAGKRGRAYEVKVNLGDKEKLIIVRPEHLETFKGVMKN</sequence>
<dbReference type="InterPro" id="IPR001147">
    <property type="entry name" value="Ribosomal_eL21"/>
</dbReference>
<accession>A0A510E547</accession>
<evidence type="ECO:0000256" key="5">
    <source>
        <dbReference type="HAMAP-Rule" id="MF_00369"/>
    </source>
</evidence>
<dbReference type="GO" id="GO:0006412">
    <property type="term" value="P:translation"/>
    <property type="evidence" value="ECO:0007669"/>
    <property type="project" value="UniProtKB-UniRule"/>
</dbReference>
<keyword evidence="8" id="KW-1185">Reference proteome</keyword>
<evidence type="ECO:0000313" key="7">
    <source>
        <dbReference type="EMBL" id="BBG27190.1"/>
    </source>
</evidence>
<keyword evidence="3 5" id="KW-0687">Ribonucleoprotein</keyword>
<dbReference type="AlphaFoldDB" id="A0A510DW27"/>
<dbReference type="RefSeq" id="WP_054844924.1">
    <property type="nucleotide sequence ID" value="NZ_AP018929.1"/>
</dbReference>
<evidence type="ECO:0000256" key="4">
    <source>
        <dbReference type="ARBA" id="ARBA00035219"/>
    </source>
</evidence>
<protein>
    <recommendedName>
        <fullName evidence="4 5">Large ribosomal subunit protein eL21</fullName>
    </recommendedName>
</protein>
<dbReference type="PANTHER" id="PTHR20981">
    <property type="entry name" value="60S RIBOSOMAL PROTEIN L21"/>
    <property type="match status" value="1"/>
</dbReference>
<dbReference type="Gene3D" id="2.30.30.70">
    <property type="entry name" value="Ribosomal protein L21"/>
    <property type="match status" value="1"/>
</dbReference>
<evidence type="ECO:0000256" key="1">
    <source>
        <dbReference type="ARBA" id="ARBA00008427"/>
    </source>
</evidence>
<keyword evidence="2 5" id="KW-0689">Ribosomal protein</keyword>
<comment type="similarity">
    <text evidence="1 5">Belongs to the eukaryotic ribosomal protein eL21 family.</text>
</comment>
<evidence type="ECO:0000313" key="8">
    <source>
        <dbReference type="Proteomes" id="UP000322983"/>
    </source>
</evidence>
<reference evidence="6 8" key="2">
    <citation type="journal article" date="2020" name="Int. J. Syst. Evol. Microbiol.">
        <title>Sulfuracidifex tepidarius gen. nov., sp. nov. and transfer of Sulfolobus metallicus Huber and Stetter 1992 to the genus Sulfuracidifex as Sulfuracidifex metallicus comb. nov.</title>
        <authorList>
            <person name="Itoh T."/>
            <person name="Miura T."/>
            <person name="Sakai H.D."/>
            <person name="Kato S."/>
            <person name="Ohkuma M."/>
            <person name="Takashina T."/>
        </authorList>
    </citation>
    <scope>NUCLEOTIDE SEQUENCE [LARGE SCALE GENOMIC DNA]</scope>
    <source>
        <strain evidence="6 8">IC-006</strain>
        <strain evidence="7">IC-007</strain>
    </source>
</reference>
<dbReference type="KEGG" id="step:IC006_1744"/>
<dbReference type="GO" id="GO:1990904">
    <property type="term" value="C:ribonucleoprotein complex"/>
    <property type="evidence" value="ECO:0007669"/>
    <property type="project" value="UniProtKB-KW"/>
</dbReference>
<name>A0A510DW27_9CREN</name>
<dbReference type="HAMAP" id="MF_00369">
    <property type="entry name" value="Ribosomal_eL21"/>
    <property type="match status" value="1"/>
</dbReference>
<organism evidence="6 8">
    <name type="scientific">Sulfuracidifex tepidarius</name>
    <dbReference type="NCBI Taxonomy" id="1294262"/>
    <lineage>
        <taxon>Archaea</taxon>
        <taxon>Thermoproteota</taxon>
        <taxon>Thermoprotei</taxon>
        <taxon>Sulfolobales</taxon>
        <taxon>Sulfolobaceae</taxon>
        <taxon>Sulfuracidifex</taxon>
    </lineage>
</organism>
<evidence type="ECO:0000313" key="6">
    <source>
        <dbReference type="EMBL" id="BBG24432.1"/>
    </source>
</evidence>
<dbReference type="NCBIfam" id="NF003303">
    <property type="entry name" value="PRK04306.1"/>
    <property type="match status" value="1"/>
</dbReference>
<dbReference type="OrthoDB" id="6295at2157"/>
<dbReference type="PROSITE" id="PS01171">
    <property type="entry name" value="RIBOSOMAL_L21E"/>
    <property type="match status" value="1"/>
</dbReference>
<dbReference type="EMBL" id="AP018929">
    <property type="protein sequence ID" value="BBG24432.1"/>
    <property type="molecule type" value="Genomic_DNA"/>
</dbReference>
<dbReference type="Proteomes" id="UP000325030">
    <property type="component" value="Chromosome"/>
</dbReference>
<dbReference type="InterPro" id="IPR018259">
    <property type="entry name" value="Ribosomal_eL21_CS"/>
</dbReference>
<dbReference type="STRING" id="1294262.GCA_001316085_00271"/>
<reference evidence="9" key="1">
    <citation type="submission" date="2018-09" db="EMBL/GenBank/DDBJ databases">
        <title>Complete Genome Sequencing of Sulfolobus sp. JCM 16834.</title>
        <authorList>
            <person name="Kato S."/>
            <person name="Itoh T."/>
            <person name="Ohkuma M."/>
        </authorList>
    </citation>
    <scope>NUCLEOTIDE SEQUENCE [LARGE SCALE GENOMIC DNA]</scope>
    <source>
        <strain evidence="9">IC-007</strain>
    </source>
</reference>